<protein>
    <submittedName>
        <fullName evidence="1">Calbindin-32</fullName>
    </submittedName>
</protein>
<dbReference type="Proteomes" id="UP000018936">
    <property type="component" value="Unassembled WGS sequence"/>
</dbReference>
<feature type="non-terminal residue" evidence="1">
    <location>
        <position position="1"/>
    </location>
</feature>
<gene>
    <name evidence="1" type="primary">Cbp53E</name>
    <name evidence="1" type="ORF">L345_15489</name>
</gene>
<dbReference type="AlphaFoldDB" id="V8NAW2"/>
<sequence length="102" mass="11556">MFFLNQVWAHIDDYGPGYPTKQAVVRPANLEGQEAEWVTQLHDKDAPELGNTDTFLQELRARFEDESQAQKVEAKIHEIRQKSHPARFSGLLGSCSTGRNDS</sequence>
<organism evidence="1 2">
    <name type="scientific">Ophiophagus hannah</name>
    <name type="common">King cobra</name>
    <name type="synonym">Naja hannah</name>
    <dbReference type="NCBI Taxonomy" id="8665"/>
    <lineage>
        <taxon>Eukaryota</taxon>
        <taxon>Metazoa</taxon>
        <taxon>Chordata</taxon>
        <taxon>Craniata</taxon>
        <taxon>Vertebrata</taxon>
        <taxon>Euteleostomi</taxon>
        <taxon>Lepidosauria</taxon>
        <taxon>Squamata</taxon>
        <taxon>Bifurcata</taxon>
        <taxon>Unidentata</taxon>
        <taxon>Episquamata</taxon>
        <taxon>Toxicofera</taxon>
        <taxon>Serpentes</taxon>
        <taxon>Colubroidea</taxon>
        <taxon>Elapidae</taxon>
        <taxon>Elapinae</taxon>
        <taxon>Ophiophagus</taxon>
    </lineage>
</organism>
<dbReference type="EMBL" id="AZIM01006282">
    <property type="protein sequence ID" value="ETE58788.1"/>
    <property type="molecule type" value="Genomic_DNA"/>
</dbReference>
<name>V8NAW2_OPHHA</name>
<proteinExistence type="predicted"/>
<evidence type="ECO:0000313" key="2">
    <source>
        <dbReference type="Proteomes" id="UP000018936"/>
    </source>
</evidence>
<accession>V8NAW2</accession>
<comment type="caution">
    <text evidence="1">The sequence shown here is derived from an EMBL/GenBank/DDBJ whole genome shotgun (WGS) entry which is preliminary data.</text>
</comment>
<evidence type="ECO:0000313" key="1">
    <source>
        <dbReference type="EMBL" id="ETE58788.1"/>
    </source>
</evidence>
<keyword evidence="2" id="KW-1185">Reference proteome</keyword>
<reference evidence="1 2" key="1">
    <citation type="journal article" date="2013" name="Proc. Natl. Acad. Sci. U.S.A.">
        <title>The king cobra genome reveals dynamic gene evolution and adaptation in the snake venom system.</title>
        <authorList>
            <person name="Vonk F.J."/>
            <person name="Casewell N.R."/>
            <person name="Henkel C.V."/>
            <person name="Heimberg A.M."/>
            <person name="Jansen H.J."/>
            <person name="McCleary R.J."/>
            <person name="Kerkkamp H.M."/>
            <person name="Vos R.A."/>
            <person name="Guerreiro I."/>
            <person name="Calvete J.J."/>
            <person name="Wuster W."/>
            <person name="Woods A.E."/>
            <person name="Logan J.M."/>
            <person name="Harrison R.A."/>
            <person name="Castoe T.A."/>
            <person name="de Koning A.P."/>
            <person name="Pollock D.D."/>
            <person name="Yandell M."/>
            <person name="Calderon D."/>
            <person name="Renjifo C."/>
            <person name="Currier R.B."/>
            <person name="Salgado D."/>
            <person name="Pla D."/>
            <person name="Sanz L."/>
            <person name="Hyder A.S."/>
            <person name="Ribeiro J.M."/>
            <person name="Arntzen J.W."/>
            <person name="van den Thillart G.E."/>
            <person name="Boetzer M."/>
            <person name="Pirovano W."/>
            <person name="Dirks R.P."/>
            <person name="Spaink H.P."/>
            <person name="Duboule D."/>
            <person name="McGlinn E."/>
            <person name="Kini R.M."/>
            <person name="Richardson M.K."/>
        </authorList>
    </citation>
    <scope>NUCLEOTIDE SEQUENCE</scope>
    <source>
        <tissue evidence="1">Blood</tissue>
    </source>
</reference>